<comment type="caution">
    <text evidence="2">The sequence shown here is derived from an EMBL/GenBank/DDBJ whole genome shotgun (WGS) entry which is preliminary data.</text>
</comment>
<sequence length="462" mass="48568">MAMILGQDAQAQSFADDLYYDIGGASPFSISAGRGHNPYKTGMGVRWNMNSSCGNFDIGATVSNQLNGLTNGFQNLMGEVVQNAQGAVAQLPAMIIQRANPGLYDLLSNGVLQGRMDFDKGKLSCQQMAERMADAAMGAGLHEMAVAESWQDAATSNDDVVAAQEQVERSGGNGGTTWVGGERRGGSNQEPIRVVQDVATAGYNLLHGRDDVTSNAAVTGGGGGWGSVPTDEGDWIGGGSGSGGGGSGECQGGMCTVWGSPEDAAEWTVAVIGEDELQTCEDCEKQRSQAGTGLMRELEKEQREVHEKLVALVAGNEPPTPENLREVSAGDGLTVSRGVIESLRTDPQSSFLVHRLSSEMALARTLTKAIWARRMMLAGISEPGIANNDPAMTSIDRRVASLDRDIDSLKSEMEIRKTLAGSAAGTALERAANRAAGSTRDETARPGATLDSRGRPVNEVEE</sequence>
<feature type="compositionally biased region" description="Basic and acidic residues" evidence="1">
    <location>
        <begin position="452"/>
        <end position="462"/>
    </location>
</feature>
<keyword evidence="3" id="KW-1185">Reference proteome</keyword>
<dbReference type="OrthoDB" id="8553954at2"/>
<dbReference type="AlphaFoldDB" id="A0A368TUY5"/>
<evidence type="ECO:0000313" key="3">
    <source>
        <dbReference type="Proteomes" id="UP000252405"/>
    </source>
</evidence>
<dbReference type="Proteomes" id="UP000252405">
    <property type="component" value="Unassembled WGS sequence"/>
</dbReference>
<evidence type="ECO:0000313" key="2">
    <source>
        <dbReference type="EMBL" id="RCV86953.1"/>
    </source>
</evidence>
<name>A0A368TUY5_9GAMM</name>
<feature type="region of interest" description="Disordered" evidence="1">
    <location>
        <begin position="426"/>
        <end position="462"/>
    </location>
</feature>
<protein>
    <submittedName>
        <fullName evidence="2">Integrating conjugative element protein</fullName>
    </submittedName>
</protein>
<dbReference type="EMBL" id="QPII01000019">
    <property type="protein sequence ID" value="RCV86953.1"/>
    <property type="molecule type" value="Genomic_DNA"/>
</dbReference>
<accession>A0A368TUY5</accession>
<gene>
    <name evidence="2" type="ORF">DU505_19000</name>
</gene>
<dbReference type="InterPro" id="IPR021204">
    <property type="entry name" value="Integr_conj_element_PFL4711"/>
</dbReference>
<feature type="region of interest" description="Disordered" evidence="1">
    <location>
        <begin position="167"/>
        <end position="188"/>
    </location>
</feature>
<organism evidence="2 3">
    <name type="scientific">Billgrantia montanilacus</name>
    <dbReference type="NCBI Taxonomy" id="2282305"/>
    <lineage>
        <taxon>Bacteria</taxon>
        <taxon>Pseudomonadati</taxon>
        <taxon>Pseudomonadota</taxon>
        <taxon>Gammaproteobacteria</taxon>
        <taxon>Oceanospirillales</taxon>
        <taxon>Halomonadaceae</taxon>
        <taxon>Billgrantia</taxon>
    </lineage>
</organism>
<proteinExistence type="predicted"/>
<dbReference type="NCBIfam" id="TIGR03755">
    <property type="entry name" value="conj_TIGR03755"/>
    <property type="match status" value="1"/>
</dbReference>
<evidence type="ECO:0000256" key="1">
    <source>
        <dbReference type="SAM" id="MobiDB-lite"/>
    </source>
</evidence>
<reference evidence="2 3" key="1">
    <citation type="submission" date="2018-07" db="EMBL/GenBank/DDBJ databases">
        <title>Halomonas montanilacus sp. nov., isolated from Lake Pengyan on Tibetan Plateau.</title>
        <authorList>
            <person name="Lu H."/>
            <person name="Xing P."/>
            <person name="Wu Q."/>
        </authorList>
    </citation>
    <scope>NUCLEOTIDE SEQUENCE [LARGE SCALE GENOMIC DNA]</scope>
    <source>
        <strain evidence="2 3">PYC7W</strain>
    </source>
</reference>